<evidence type="ECO:0000313" key="5">
    <source>
        <dbReference type="Proteomes" id="UP000241209"/>
    </source>
</evidence>
<name>A0A2T4PSC5_9STAP</name>
<feature type="domain" description="Methyltransferase small" evidence="3">
    <location>
        <begin position="27"/>
        <end position="198"/>
    </location>
</feature>
<dbReference type="InterPro" id="IPR007848">
    <property type="entry name" value="Small_mtfrase_dom"/>
</dbReference>
<dbReference type="CDD" id="cd02440">
    <property type="entry name" value="AdoMet_MTases"/>
    <property type="match status" value="1"/>
</dbReference>
<evidence type="ECO:0000259" key="3">
    <source>
        <dbReference type="Pfam" id="PF05175"/>
    </source>
</evidence>
<dbReference type="PANTHER" id="PTHR47816">
    <property type="entry name" value="RIBOSOMAL RNA SMALL SUBUNIT METHYLTRANSFERASE C"/>
    <property type="match status" value="1"/>
</dbReference>
<reference evidence="4 5" key="1">
    <citation type="journal article" date="2016" name="Front. Microbiol.">
        <title>Comprehensive Phylogenetic Analysis of Bovine Non-aureus Staphylococci Species Based on Whole-Genome Sequencing.</title>
        <authorList>
            <person name="Naushad S."/>
            <person name="Barkema H.W."/>
            <person name="Luby C."/>
            <person name="Condas L.A."/>
            <person name="Nobrega D.B."/>
            <person name="Carson D.A."/>
            <person name="De Buck J."/>
        </authorList>
    </citation>
    <scope>NUCLEOTIDE SEQUENCE [LARGE SCALE GENOMIC DNA]</scope>
    <source>
        <strain evidence="4 5">SNUC 2204</strain>
    </source>
</reference>
<dbReference type="GO" id="GO:0032259">
    <property type="term" value="P:methylation"/>
    <property type="evidence" value="ECO:0007669"/>
    <property type="project" value="UniProtKB-KW"/>
</dbReference>
<evidence type="ECO:0000256" key="1">
    <source>
        <dbReference type="ARBA" id="ARBA00022603"/>
    </source>
</evidence>
<dbReference type="InterPro" id="IPR046977">
    <property type="entry name" value="RsmC/RlmG"/>
</dbReference>
<keyword evidence="2 4" id="KW-0808">Transferase</keyword>
<accession>A0A2T4PSC5</accession>
<dbReference type="GO" id="GO:0008757">
    <property type="term" value="F:S-adenosylmethionine-dependent methyltransferase activity"/>
    <property type="evidence" value="ECO:0007669"/>
    <property type="project" value="InterPro"/>
</dbReference>
<dbReference type="PANTHER" id="PTHR47816:SF4">
    <property type="entry name" value="RIBOSOMAL RNA SMALL SUBUNIT METHYLTRANSFERASE C"/>
    <property type="match status" value="1"/>
</dbReference>
<dbReference type="RefSeq" id="WP_107557149.1">
    <property type="nucleotide sequence ID" value="NZ_PZFK01000017.1"/>
</dbReference>
<sequence>MSHYFDNDPNVKSERENFDYFYRDIKLSLQTDHGVFSKGKIDFGSDLLVSTFLNANPPGPKKKILDVGCGYGPIGLMCAKVLPHSEITLVDVNERALDLAKENKKINQISNADIKTSNCLDAVLDLKFDYVLTNPPIRAGKEVVHRIIEQSDDVLTSGGELWVVIQKKQGMPSAKKKMQALYGNAETIEKSKGYYILKSVKT</sequence>
<dbReference type="EMBL" id="PZFK01000017">
    <property type="protein sequence ID" value="PTI29222.1"/>
    <property type="molecule type" value="Genomic_DNA"/>
</dbReference>
<evidence type="ECO:0000256" key="2">
    <source>
        <dbReference type="ARBA" id="ARBA00022679"/>
    </source>
</evidence>
<organism evidence="4 5">
    <name type="scientific">Mammaliicoccus vitulinus</name>
    <dbReference type="NCBI Taxonomy" id="71237"/>
    <lineage>
        <taxon>Bacteria</taxon>
        <taxon>Bacillati</taxon>
        <taxon>Bacillota</taxon>
        <taxon>Bacilli</taxon>
        <taxon>Bacillales</taxon>
        <taxon>Staphylococcaceae</taxon>
        <taxon>Mammaliicoccus</taxon>
    </lineage>
</organism>
<keyword evidence="1 4" id="KW-0489">Methyltransferase</keyword>
<gene>
    <name evidence="4" type="ORF">BU072_09200</name>
</gene>
<proteinExistence type="predicted"/>
<comment type="caution">
    <text evidence="4">The sequence shown here is derived from an EMBL/GenBank/DDBJ whole genome shotgun (WGS) entry which is preliminary data.</text>
</comment>
<dbReference type="AlphaFoldDB" id="A0A2T4PSC5"/>
<dbReference type="Proteomes" id="UP000241209">
    <property type="component" value="Unassembled WGS sequence"/>
</dbReference>
<protein>
    <submittedName>
        <fullName evidence="4">Class I SAM-dependent methyltransferase</fullName>
    </submittedName>
</protein>
<evidence type="ECO:0000313" key="4">
    <source>
        <dbReference type="EMBL" id="PTI29222.1"/>
    </source>
</evidence>
<dbReference type="SUPFAM" id="SSF53335">
    <property type="entry name" value="S-adenosyl-L-methionine-dependent methyltransferases"/>
    <property type="match status" value="1"/>
</dbReference>
<dbReference type="STRING" id="1167632.GCA_000286335_00434"/>
<dbReference type="Gene3D" id="3.40.50.150">
    <property type="entry name" value="Vaccinia Virus protein VP39"/>
    <property type="match status" value="1"/>
</dbReference>
<dbReference type="Pfam" id="PF05175">
    <property type="entry name" value="MTS"/>
    <property type="match status" value="1"/>
</dbReference>
<dbReference type="InterPro" id="IPR029063">
    <property type="entry name" value="SAM-dependent_MTases_sf"/>
</dbReference>